<keyword evidence="9" id="KW-1185">Reference proteome</keyword>
<evidence type="ECO:0000256" key="3">
    <source>
        <dbReference type="ARBA" id="ARBA00030512"/>
    </source>
</evidence>
<dbReference type="InterPro" id="IPR017853">
    <property type="entry name" value="GH"/>
</dbReference>
<dbReference type="Gene3D" id="1.20.58.240">
    <property type="entry name" value="STAT, domain 1"/>
    <property type="match status" value="1"/>
</dbReference>
<dbReference type="Gene3D" id="3.20.20.80">
    <property type="entry name" value="Glycosidases"/>
    <property type="match status" value="1"/>
</dbReference>
<dbReference type="GO" id="GO:0009100">
    <property type="term" value="P:glycoprotein metabolic process"/>
    <property type="evidence" value="ECO:0007669"/>
    <property type="project" value="TreeGrafter"/>
</dbReference>
<dbReference type="FunFam" id="3.20.20.80:FF:000009">
    <property type="entry name" value="O-GlcNAcase BT_4395"/>
    <property type="match status" value="1"/>
</dbReference>
<evidence type="ECO:0000256" key="1">
    <source>
        <dbReference type="ARBA" id="ARBA00022801"/>
    </source>
</evidence>
<dbReference type="GO" id="GO:0016231">
    <property type="term" value="F:beta-N-acetylglucosaminidase activity"/>
    <property type="evidence" value="ECO:0007669"/>
    <property type="project" value="TreeGrafter"/>
</dbReference>
<keyword evidence="2" id="KW-0326">Glycosidase</keyword>
<evidence type="ECO:0000256" key="7">
    <source>
        <dbReference type="ARBA" id="ARBA00076634"/>
    </source>
</evidence>
<evidence type="ECO:0000256" key="6">
    <source>
        <dbReference type="ARBA" id="ARBA00066938"/>
    </source>
</evidence>
<evidence type="ECO:0000313" key="9">
    <source>
        <dbReference type="Proteomes" id="UP000025227"/>
    </source>
</evidence>
<dbReference type="PROSITE" id="PS52009">
    <property type="entry name" value="GH84"/>
    <property type="match status" value="1"/>
</dbReference>
<reference evidence="10" key="1">
    <citation type="submission" date="2020-12" db="UniProtKB">
        <authorList>
            <consortium name="WormBaseParasite"/>
        </authorList>
    </citation>
    <scope>IDENTIFICATION</scope>
    <source>
        <strain evidence="10">MHco3</strain>
    </source>
</reference>
<dbReference type="EC" id="3.2.1.169" evidence="6"/>
<sequence length="832" mass="95151">MSHRIQQDEGCDMKIGNSCASLSHSGAEFISGVVEGFYGRPWTFEQRKQLFARLNRLGMNTYVYAPKDDLKHRPQWRVPYNCEEADILRSLIESARENNIRFVYSLSPGIDIAYSKTEEILCIKSKLDQVRMLGCESFALLFDDIECEMNEMDRKCFDSFVSAQVAVTNEVYEYLGRPQFFFCPTEYCESRAVPSLEHSEYLATLGEELINDVHILWTGPRVISRHITVDHVRSVSRILRRRPLIWDNLHANDYDQKRVFMGEFSGRPVALKKEAVGLLMNPSCKYELNFVPLLTFADWNASSDDCSVNGSINNDAESCMPNTVDKPNSLRVYDPLQSLQKAVTLWTEEFNCLNNLHALPVSRRESKEETLGTCDVAAVIDQDALSQESPTRLEEIIKSVVIPPSLNEELAINSLTACYGEPMETSPTSQKNERVAAGVNNSIDSPDVVMADTHRFELADFDQISLLVDMFYLPFECGRKALDLLEQFYWLYENALVMDTSKEAMNDMRSEWLRRFDVLQNTIRTVNRLFKYIVDCPNKPLVSELIPYVWDAHGTCSVLLGIARWMKAGYMTCQPDWQPRSWNSDCEDEPWMMGGGFLCECSRLVAPYGPIMHLFSNRTLLPLSIVNYEILPYTKGDLDLLVALSITSVDYPNVSFALQKEVFLDKFILPFLENSPQYCFMAQELLSSTEKKVICSVSAHPNARSFFERMPTLVSSLRAKYNSLHKDNFDLDEIEKWYPTIFDEIFDRYPAWLDARLLVDAYDSVPTKKLVQVAAATLFVNGCTGVFVTIPIEYEDHVHFYSKIGFSELGKSMDGGFTIFGHRLTIDEEFQE</sequence>
<organism evidence="9 10">
    <name type="scientific">Haemonchus contortus</name>
    <name type="common">Barber pole worm</name>
    <dbReference type="NCBI Taxonomy" id="6289"/>
    <lineage>
        <taxon>Eukaryota</taxon>
        <taxon>Metazoa</taxon>
        <taxon>Ecdysozoa</taxon>
        <taxon>Nematoda</taxon>
        <taxon>Chromadorea</taxon>
        <taxon>Rhabditida</taxon>
        <taxon>Rhabditina</taxon>
        <taxon>Rhabditomorpha</taxon>
        <taxon>Strongyloidea</taxon>
        <taxon>Trichostrongylidae</taxon>
        <taxon>Haemonchus</taxon>
    </lineage>
</organism>
<evidence type="ECO:0000256" key="4">
    <source>
        <dbReference type="ARBA" id="ARBA00050933"/>
    </source>
</evidence>
<dbReference type="AlphaFoldDB" id="A0A7I4Y650"/>
<proteinExistence type="predicted"/>
<dbReference type="Proteomes" id="UP000025227">
    <property type="component" value="Unplaced"/>
</dbReference>
<dbReference type="InterPro" id="IPR051822">
    <property type="entry name" value="Glycosyl_Hydrolase_84"/>
</dbReference>
<evidence type="ECO:0000256" key="2">
    <source>
        <dbReference type="ARBA" id="ARBA00023295"/>
    </source>
</evidence>
<name>A0A7I4Y650_HAECO</name>
<accession>A0A7I4Y650</accession>
<keyword evidence="1" id="KW-0378">Hydrolase</keyword>
<evidence type="ECO:0000256" key="5">
    <source>
        <dbReference type="ARBA" id="ARBA00052136"/>
    </source>
</evidence>
<protein>
    <recommendedName>
        <fullName evidence="6">protein O-GlcNAcase</fullName>
        <ecNumber evidence="6">3.2.1.169</ecNumber>
    </recommendedName>
    <alternativeName>
        <fullName evidence="3">Beta-N-acetylhexosaminidase</fullName>
    </alternativeName>
    <alternativeName>
        <fullName evidence="7">Beta-hexosaminidase</fullName>
    </alternativeName>
</protein>
<comment type="catalytic activity">
    <reaction evidence="4">
        <text>3-O-(N-acetyl-beta-D-glucosaminyl)-L-seryl-[protein] + H2O = N-acetyl-D-glucosamine + L-seryl-[protein]</text>
        <dbReference type="Rhea" id="RHEA:48876"/>
        <dbReference type="Rhea" id="RHEA-COMP:9863"/>
        <dbReference type="Rhea" id="RHEA-COMP:12251"/>
        <dbReference type="ChEBI" id="CHEBI:15377"/>
        <dbReference type="ChEBI" id="CHEBI:29999"/>
        <dbReference type="ChEBI" id="CHEBI:90838"/>
        <dbReference type="ChEBI" id="CHEBI:506227"/>
        <dbReference type="EC" id="3.2.1.169"/>
    </reaction>
</comment>
<comment type="catalytic activity">
    <reaction evidence="5">
        <text>3-O-(N-acetyl-beta-D-glucosaminyl)-L-threonyl-[protein] + H2O = L-threonyl-[protein] + N-acetyl-D-glucosamine</text>
        <dbReference type="Rhea" id="RHEA:48892"/>
        <dbReference type="Rhea" id="RHEA-COMP:11060"/>
        <dbReference type="Rhea" id="RHEA-COMP:12252"/>
        <dbReference type="ChEBI" id="CHEBI:15377"/>
        <dbReference type="ChEBI" id="CHEBI:30013"/>
        <dbReference type="ChEBI" id="CHEBI:90840"/>
        <dbReference type="ChEBI" id="CHEBI:506227"/>
        <dbReference type="EC" id="3.2.1.169"/>
    </reaction>
</comment>
<dbReference type="PANTHER" id="PTHR13170">
    <property type="entry name" value="O-GLCNACASE"/>
    <property type="match status" value="1"/>
</dbReference>
<dbReference type="SUPFAM" id="SSF51445">
    <property type="entry name" value="(Trans)glycosidases"/>
    <property type="match status" value="1"/>
</dbReference>
<dbReference type="InterPro" id="IPR011496">
    <property type="entry name" value="O-GlcNAcase_cat"/>
</dbReference>
<dbReference type="GO" id="GO:0102571">
    <property type="term" value="F:[protein]-3-O-(N-acetyl-D-glucosaminyl)-L-serine/L-threonine O-N-acetyl-alpha-D-glucosaminase activity"/>
    <property type="evidence" value="ECO:0007669"/>
    <property type="project" value="UniProtKB-EC"/>
</dbReference>
<dbReference type="PANTHER" id="PTHR13170:SF16">
    <property type="entry name" value="PROTEIN O-GLCNACASE"/>
    <property type="match status" value="1"/>
</dbReference>
<dbReference type="Pfam" id="PF07555">
    <property type="entry name" value="NAGidase"/>
    <property type="match status" value="1"/>
</dbReference>
<dbReference type="Gene3D" id="3.40.630.30">
    <property type="match status" value="1"/>
</dbReference>
<evidence type="ECO:0000313" key="10">
    <source>
        <dbReference type="WBParaSite" id="HCON_00049670-00001"/>
    </source>
</evidence>
<dbReference type="OrthoDB" id="9975416at2759"/>
<feature type="domain" description="GH84" evidence="8">
    <location>
        <begin position="29"/>
        <end position="304"/>
    </location>
</feature>
<dbReference type="OMA" id="ICTRTYL"/>
<dbReference type="WBParaSite" id="HCON_00049670-00001">
    <property type="protein sequence ID" value="HCON_00049670-00001"/>
    <property type="gene ID" value="HCON_00049670"/>
</dbReference>
<evidence type="ECO:0000259" key="8">
    <source>
        <dbReference type="PROSITE" id="PS52009"/>
    </source>
</evidence>